<dbReference type="GO" id="GO:0009236">
    <property type="term" value="P:cobalamin biosynthetic process"/>
    <property type="evidence" value="ECO:0007669"/>
    <property type="project" value="InterPro"/>
</dbReference>
<dbReference type="InterPro" id="IPR025861">
    <property type="entry name" value="CobT_VWA_dom"/>
</dbReference>
<dbReference type="InterPro" id="IPR006538">
    <property type="entry name" value="CobT"/>
</dbReference>
<dbReference type="RefSeq" id="WP_119770796.1">
    <property type="nucleotide sequence ID" value="NZ_QYUO01000002.1"/>
</dbReference>
<dbReference type="Pfam" id="PF11775">
    <property type="entry name" value="CobT_C"/>
    <property type="match status" value="1"/>
</dbReference>
<dbReference type="InterPro" id="IPR036465">
    <property type="entry name" value="vWFA_dom_sf"/>
</dbReference>
<sequence>MSQAPRYTRRQQKADELCAGVVRALSGEKDVQYRGRRLHRGQRPLPVHAPHLHPDPENDDFPSFRGTADSIALRLQYSDARLHAQSRPSEPVERLIVEMLEQLRVESLAPDSMPGIGDNLRHRFIAWSQAFHLSGVAESEIGILLYTVFQICWSRLHARPVPEHAEDFIEATRAAIVPVLGDHLAGLRRYRTDQATYLRHACAIASIVGSMIRASGSLEGEAREDEPDKSRTAIFRLLLNFDSEDAGTTASAPLGQSKVFLDSEHGYTVFSRQYDRQEFARSLVRRELLEEYRDRLDRKIAEHGINRARLVRELKTLLATPQRDGWAFGEEEGYLDGRRLTQLVSSPAERRLFRKEPHKPHTDCLVSFLVDCSGSMKAHAEPVTIMIDVLVRALEQAGVTTEVLGFTTGAWNGGRAQRDWARARSPKNPGRLNELFHMVFKDADHPWRRARPDIAALLKADLYREGVDGEAVEWACRRMQNRSEKRRILVVISDGCPMDTATTLANDEFYLANHLKEVVARHELRGDVEICGLGVGLDLSTYYSRSLATELPQSLNNELFSNIAQLIGGRRRH</sequence>
<feature type="region of interest" description="Disordered" evidence="1">
    <location>
        <begin position="36"/>
        <end position="58"/>
    </location>
</feature>
<accession>A0A3A3FK19</accession>
<dbReference type="Gene3D" id="3.40.50.410">
    <property type="entry name" value="von Willebrand factor, type A domain"/>
    <property type="match status" value="1"/>
</dbReference>
<gene>
    <name evidence="3" type="ORF">D3871_19885</name>
</gene>
<dbReference type="PANTHER" id="PTHR41248">
    <property type="entry name" value="NORD PROTEIN"/>
    <property type="match status" value="1"/>
</dbReference>
<evidence type="ECO:0000259" key="2">
    <source>
        <dbReference type="Pfam" id="PF11775"/>
    </source>
</evidence>
<evidence type="ECO:0000313" key="4">
    <source>
        <dbReference type="Proteomes" id="UP000265955"/>
    </source>
</evidence>
<dbReference type="PIRSF" id="PIRSF031715">
    <property type="entry name" value="Cob_chel_CobT"/>
    <property type="match status" value="1"/>
</dbReference>
<proteinExistence type="predicted"/>
<comment type="caution">
    <text evidence="3">The sequence shown here is derived from an EMBL/GenBank/DDBJ whole genome shotgun (WGS) entry which is preliminary data.</text>
</comment>
<dbReference type="Pfam" id="PF06213">
    <property type="entry name" value="CobT"/>
    <property type="match status" value="1"/>
</dbReference>
<dbReference type="Proteomes" id="UP000265955">
    <property type="component" value="Unassembled WGS sequence"/>
</dbReference>
<reference evidence="4" key="1">
    <citation type="submission" date="2018-09" db="EMBL/GenBank/DDBJ databases">
        <authorList>
            <person name="Zhu H."/>
        </authorList>
    </citation>
    <scope>NUCLEOTIDE SEQUENCE [LARGE SCALE GENOMIC DNA]</scope>
    <source>
        <strain evidence="4">K1R23-30</strain>
    </source>
</reference>
<evidence type="ECO:0000313" key="3">
    <source>
        <dbReference type="EMBL" id="RJF95647.1"/>
    </source>
</evidence>
<keyword evidence="4" id="KW-1185">Reference proteome</keyword>
<dbReference type="SUPFAM" id="SSF53300">
    <property type="entry name" value="vWA-like"/>
    <property type="match status" value="1"/>
</dbReference>
<dbReference type="InterPro" id="IPR051928">
    <property type="entry name" value="NorD/CobT"/>
</dbReference>
<dbReference type="AlphaFoldDB" id="A0A3A3FK19"/>
<feature type="domain" description="Cobalamin biosynthesis protein CobT VWA" evidence="2">
    <location>
        <begin position="353"/>
        <end position="563"/>
    </location>
</feature>
<dbReference type="EMBL" id="QYUO01000002">
    <property type="protein sequence ID" value="RJF95647.1"/>
    <property type="molecule type" value="Genomic_DNA"/>
</dbReference>
<organism evidence="3 4">
    <name type="scientific">Noviherbaspirillum saxi</name>
    <dbReference type="NCBI Taxonomy" id="2320863"/>
    <lineage>
        <taxon>Bacteria</taxon>
        <taxon>Pseudomonadati</taxon>
        <taxon>Pseudomonadota</taxon>
        <taxon>Betaproteobacteria</taxon>
        <taxon>Burkholderiales</taxon>
        <taxon>Oxalobacteraceae</taxon>
        <taxon>Noviherbaspirillum</taxon>
    </lineage>
</organism>
<dbReference type="OrthoDB" id="6395027at2"/>
<evidence type="ECO:0000256" key="1">
    <source>
        <dbReference type="SAM" id="MobiDB-lite"/>
    </source>
</evidence>
<protein>
    <submittedName>
        <fullName evidence="3">Cobalt chelatase</fullName>
    </submittedName>
</protein>
<dbReference type="PANTHER" id="PTHR41248:SF1">
    <property type="entry name" value="NORD PROTEIN"/>
    <property type="match status" value="1"/>
</dbReference>
<name>A0A3A3FK19_9BURK</name>